<sequence>MHSLSLLFTVGSYLLAGPWGAANALPQGTAASILVPFLAKEFEKIFGQPLSCCGSLENCHGFKNAEGNPNRFHACFRKYRIPIKGFIAPGAQEFSAEDVEIAKCLTNLHYRQTDVCISVQGSSCDNNGYTARGGRI</sequence>
<dbReference type="OrthoDB" id="3440316at2759"/>
<reference evidence="4" key="3">
    <citation type="submission" date="2025-04" db="UniProtKB">
        <authorList>
            <consortium name="RefSeq"/>
        </authorList>
    </citation>
    <scope>IDENTIFICATION</scope>
    <source>
        <strain evidence="4">CBS 781.70</strain>
    </source>
</reference>
<dbReference type="EMBL" id="ML975150">
    <property type="protein sequence ID" value="KAF1816428.1"/>
    <property type="molecule type" value="Genomic_DNA"/>
</dbReference>
<feature type="signal peptide" evidence="1">
    <location>
        <begin position="1"/>
        <end position="24"/>
    </location>
</feature>
<proteinExistence type="predicted"/>
<protein>
    <submittedName>
        <fullName evidence="2 4">Uncharacterized protein</fullName>
    </submittedName>
</protein>
<dbReference type="RefSeq" id="XP_033538059.1">
    <property type="nucleotide sequence ID" value="XM_033677897.1"/>
</dbReference>
<evidence type="ECO:0000313" key="4">
    <source>
        <dbReference type="RefSeq" id="XP_033538059.1"/>
    </source>
</evidence>
<accession>A0A6G1GEE4</accession>
<feature type="chain" id="PRO_5044632050" evidence="1">
    <location>
        <begin position="25"/>
        <end position="136"/>
    </location>
</feature>
<evidence type="ECO:0000256" key="1">
    <source>
        <dbReference type="SAM" id="SignalP"/>
    </source>
</evidence>
<keyword evidence="1" id="KW-0732">Signal</keyword>
<reference evidence="2 4" key="1">
    <citation type="submission" date="2020-01" db="EMBL/GenBank/DDBJ databases">
        <authorList>
            <consortium name="DOE Joint Genome Institute"/>
            <person name="Haridas S."/>
            <person name="Albert R."/>
            <person name="Binder M."/>
            <person name="Bloem J."/>
            <person name="Labutti K."/>
            <person name="Salamov A."/>
            <person name="Andreopoulos B."/>
            <person name="Baker S.E."/>
            <person name="Barry K."/>
            <person name="Bills G."/>
            <person name="Bluhm B.H."/>
            <person name="Cannon C."/>
            <person name="Castanera R."/>
            <person name="Culley D.E."/>
            <person name="Daum C."/>
            <person name="Ezra D."/>
            <person name="Gonzalez J.B."/>
            <person name="Henrissat B."/>
            <person name="Kuo A."/>
            <person name="Liang C."/>
            <person name="Lipzen A."/>
            <person name="Lutzoni F."/>
            <person name="Magnuson J."/>
            <person name="Mondo S."/>
            <person name="Nolan M."/>
            <person name="Ohm R."/>
            <person name="Pangilinan J."/>
            <person name="Park H.-J."/>
            <person name="Ramirez L."/>
            <person name="Alfaro M."/>
            <person name="Sun H."/>
            <person name="Tritt A."/>
            <person name="Yoshinaga Y."/>
            <person name="Zwiers L.-H."/>
            <person name="Turgeon B.G."/>
            <person name="Goodwin S.B."/>
            <person name="Spatafora J.W."/>
            <person name="Crous P.W."/>
            <person name="Grigoriev I.V."/>
        </authorList>
    </citation>
    <scope>NUCLEOTIDE SEQUENCE</scope>
    <source>
        <strain evidence="2 4">CBS 781.70</strain>
    </source>
</reference>
<organism evidence="2">
    <name type="scientific">Eremomyces bilateralis CBS 781.70</name>
    <dbReference type="NCBI Taxonomy" id="1392243"/>
    <lineage>
        <taxon>Eukaryota</taxon>
        <taxon>Fungi</taxon>
        <taxon>Dikarya</taxon>
        <taxon>Ascomycota</taxon>
        <taxon>Pezizomycotina</taxon>
        <taxon>Dothideomycetes</taxon>
        <taxon>Dothideomycetes incertae sedis</taxon>
        <taxon>Eremomycetales</taxon>
        <taxon>Eremomycetaceae</taxon>
        <taxon>Eremomyces</taxon>
    </lineage>
</organism>
<evidence type="ECO:0000313" key="3">
    <source>
        <dbReference type="Proteomes" id="UP000504638"/>
    </source>
</evidence>
<dbReference type="GeneID" id="54418467"/>
<reference evidence="4" key="2">
    <citation type="submission" date="2020-04" db="EMBL/GenBank/DDBJ databases">
        <authorList>
            <consortium name="NCBI Genome Project"/>
        </authorList>
    </citation>
    <scope>NUCLEOTIDE SEQUENCE</scope>
    <source>
        <strain evidence="4">CBS 781.70</strain>
    </source>
</reference>
<gene>
    <name evidence="2 4" type="ORF">P152DRAFT_446084</name>
</gene>
<name>A0A6G1GEE4_9PEZI</name>
<dbReference type="Proteomes" id="UP000504638">
    <property type="component" value="Unplaced"/>
</dbReference>
<keyword evidence="3" id="KW-1185">Reference proteome</keyword>
<dbReference type="AlphaFoldDB" id="A0A6G1GEE4"/>
<evidence type="ECO:0000313" key="2">
    <source>
        <dbReference type="EMBL" id="KAF1816428.1"/>
    </source>
</evidence>